<reference evidence="1 2" key="1">
    <citation type="submission" date="2016-10" db="EMBL/GenBank/DDBJ databases">
        <authorList>
            <person name="Varghese N."/>
            <person name="Submissions S."/>
        </authorList>
    </citation>
    <scope>NUCLEOTIDE SEQUENCE [LARGE SCALE GENOMIC DNA]</scope>
    <source>
        <strain evidence="1 2">DSM 13796</strain>
    </source>
</reference>
<name>A0A1I6C7E7_9BACI</name>
<proteinExistence type="predicted"/>
<evidence type="ECO:0000313" key="1">
    <source>
        <dbReference type="EMBL" id="SFQ89091.1"/>
    </source>
</evidence>
<dbReference type="Proteomes" id="UP000182762">
    <property type="component" value="Unassembled WGS sequence"/>
</dbReference>
<evidence type="ECO:0000313" key="2">
    <source>
        <dbReference type="Proteomes" id="UP000182762"/>
    </source>
</evidence>
<accession>A0A1I6C7E7</accession>
<organism evidence="1 2">
    <name type="scientific">Priestia endophytica DSM 13796</name>
    <dbReference type="NCBI Taxonomy" id="1121089"/>
    <lineage>
        <taxon>Bacteria</taxon>
        <taxon>Bacillati</taxon>
        <taxon>Bacillota</taxon>
        <taxon>Bacilli</taxon>
        <taxon>Bacillales</taxon>
        <taxon>Bacillaceae</taxon>
        <taxon>Priestia</taxon>
    </lineage>
</organism>
<keyword evidence="2" id="KW-1185">Reference proteome</keyword>
<sequence>MRVLTNKPGIELAKEIVRVEKKKEELIKQSKLNFKVYTKRKKGIVVRSVCCVCECEVETEKYNSLEIAQYKAASLTLGGKRVNEFDVCERCLSEC</sequence>
<gene>
    <name evidence="1" type="ORF">SAMN02745910_05198</name>
</gene>
<comment type="caution">
    <text evidence="1">The sequence shown here is derived from an EMBL/GenBank/DDBJ whole genome shotgun (WGS) entry which is preliminary data.</text>
</comment>
<dbReference type="EMBL" id="FOXX01000031">
    <property type="protein sequence ID" value="SFQ89091.1"/>
    <property type="molecule type" value="Genomic_DNA"/>
</dbReference>
<protein>
    <submittedName>
        <fullName evidence="1">Uncharacterized protein</fullName>
    </submittedName>
</protein>